<evidence type="ECO:0000256" key="4">
    <source>
        <dbReference type="SAM" id="Coils"/>
    </source>
</evidence>
<dbReference type="GeneID" id="17087156"/>
<dbReference type="KEGG" id="gsl:Gasu_41540"/>
<feature type="coiled-coil region" evidence="4">
    <location>
        <begin position="768"/>
        <end position="820"/>
    </location>
</feature>
<evidence type="ECO:0000256" key="5">
    <source>
        <dbReference type="SAM" id="MobiDB-lite"/>
    </source>
</evidence>
<dbReference type="Gramene" id="EME28306">
    <property type="protein sequence ID" value="EME28306"/>
    <property type="gene ID" value="Gasu_41540"/>
</dbReference>
<dbReference type="InterPro" id="IPR003395">
    <property type="entry name" value="RecF/RecN/SMC_N"/>
</dbReference>
<evidence type="ECO:0000313" key="7">
    <source>
        <dbReference type="EMBL" id="EME28306.1"/>
    </source>
</evidence>
<dbReference type="SUPFAM" id="SSF52540">
    <property type="entry name" value="P-loop containing nucleoside triphosphate hydrolases"/>
    <property type="match status" value="2"/>
</dbReference>
<dbReference type="PANTHER" id="PTHR45916">
    <property type="entry name" value="STRUCTURAL MAINTENANCE OF CHROMOSOMES PROTEIN 5"/>
    <property type="match status" value="1"/>
</dbReference>
<feature type="domain" description="RecF/RecN/SMC N-terminal" evidence="6">
    <location>
        <begin position="43"/>
        <end position="1023"/>
    </location>
</feature>
<name>M2VYD6_GALSU</name>
<dbReference type="GO" id="GO:0030915">
    <property type="term" value="C:Smc5-Smc6 complex"/>
    <property type="evidence" value="ECO:0007669"/>
    <property type="project" value="TreeGrafter"/>
</dbReference>
<dbReference type="InterPro" id="IPR027417">
    <property type="entry name" value="P-loop_NTPase"/>
</dbReference>
<evidence type="ECO:0000256" key="3">
    <source>
        <dbReference type="ARBA" id="ARBA00023054"/>
    </source>
</evidence>
<feature type="region of interest" description="Disordered" evidence="5">
    <location>
        <begin position="1"/>
        <end position="25"/>
    </location>
</feature>
<dbReference type="PANTHER" id="PTHR45916:SF1">
    <property type="entry name" value="STRUCTURAL MAINTENANCE OF CHROMOSOMES PROTEIN 5"/>
    <property type="match status" value="1"/>
</dbReference>
<feature type="coiled-coil region" evidence="4">
    <location>
        <begin position="295"/>
        <end position="329"/>
    </location>
</feature>
<dbReference type="AlphaFoldDB" id="M2VYD6"/>
<dbReference type="Proteomes" id="UP000030680">
    <property type="component" value="Unassembled WGS sequence"/>
</dbReference>
<feature type="coiled-coil region" evidence="4">
    <location>
        <begin position="214"/>
        <end position="261"/>
    </location>
</feature>
<dbReference type="OrthoDB" id="10254973at2759"/>
<dbReference type="GO" id="GO:0000724">
    <property type="term" value="P:double-strand break repair via homologous recombination"/>
    <property type="evidence" value="ECO:0007669"/>
    <property type="project" value="TreeGrafter"/>
</dbReference>
<evidence type="ECO:0000313" key="8">
    <source>
        <dbReference type="Proteomes" id="UP000030680"/>
    </source>
</evidence>
<accession>M2VYD6</accession>
<evidence type="ECO:0000256" key="1">
    <source>
        <dbReference type="ARBA" id="ARBA00010171"/>
    </source>
</evidence>
<dbReference type="STRING" id="130081.M2VYD6"/>
<dbReference type="GO" id="GO:0005634">
    <property type="term" value="C:nucleus"/>
    <property type="evidence" value="ECO:0007669"/>
    <property type="project" value="TreeGrafter"/>
</dbReference>
<proteinExistence type="inferred from homology"/>
<gene>
    <name evidence="7" type="ORF">Gasu_41540</name>
</gene>
<keyword evidence="8" id="KW-1185">Reference proteome</keyword>
<feature type="coiled-coil region" evidence="4">
    <location>
        <begin position="379"/>
        <end position="441"/>
    </location>
</feature>
<feature type="coiled-coil region" evidence="4">
    <location>
        <begin position="696"/>
        <end position="723"/>
    </location>
</feature>
<reference evidence="8" key="1">
    <citation type="journal article" date="2013" name="Science">
        <title>Gene transfer from bacteria and archaea facilitated evolution of an extremophilic eukaryote.</title>
        <authorList>
            <person name="Schonknecht G."/>
            <person name="Chen W.H."/>
            <person name="Ternes C.M."/>
            <person name="Barbier G.G."/>
            <person name="Shrestha R.P."/>
            <person name="Stanke M."/>
            <person name="Brautigam A."/>
            <person name="Baker B.J."/>
            <person name="Banfield J.F."/>
            <person name="Garavito R.M."/>
            <person name="Carr K."/>
            <person name="Wilkerson C."/>
            <person name="Rensing S.A."/>
            <person name="Gagneul D."/>
            <person name="Dickenson N.E."/>
            <person name="Oesterhelt C."/>
            <person name="Lercher M.J."/>
            <person name="Weber A.P."/>
        </authorList>
    </citation>
    <scope>NUCLEOTIDE SEQUENCE [LARGE SCALE GENOMIC DNA]</scope>
    <source>
        <strain evidence="8">074W</strain>
    </source>
</reference>
<dbReference type="EMBL" id="KB454521">
    <property type="protein sequence ID" value="EME28306.1"/>
    <property type="molecule type" value="Genomic_DNA"/>
</dbReference>
<comment type="similarity">
    <text evidence="1">Belongs to the SMC family. SMC5 subfamily.</text>
</comment>
<feature type="coiled-coil region" evidence="4">
    <location>
        <begin position="637"/>
        <end position="664"/>
    </location>
</feature>
<feature type="compositionally biased region" description="Polar residues" evidence="5">
    <location>
        <begin position="1"/>
        <end position="14"/>
    </location>
</feature>
<evidence type="ECO:0000256" key="2">
    <source>
        <dbReference type="ARBA" id="ARBA00018687"/>
    </source>
</evidence>
<dbReference type="RefSeq" id="XP_005704826.1">
    <property type="nucleotide sequence ID" value="XM_005704769.1"/>
</dbReference>
<dbReference type="GO" id="GO:0003697">
    <property type="term" value="F:single-stranded DNA binding"/>
    <property type="evidence" value="ECO:0007669"/>
    <property type="project" value="TreeGrafter"/>
</dbReference>
<sequence length="1066" mass="124574">MGLELTQTLSQGDTTNKKSKRARTLMNREGSRLDSRFKRGQVVSLRLKNFVTFDDVMLQASPSLNLIAAPNGTGKSTVASALSIVFCTNLKTLERASSLAEFIKRGEERATIEVSLYDPQSPETKYLRKISRSFDKNKSESFIDDKHVRQSEILDLCKSYNIQLDNLCVFLPQERISNFTSMEPKELFRRSLEAIGGSDLYVSFSDLVSREDILKRQKDEREADKRRLLELEKEREQLESNLRFVEEVQKLKNELEEMEFVRDWLDYEEKRKHLIETSKKKDELKSVKILRENELKEISNELQISKNTLQTSRNDLQSLNEETRQKRDKIGFIRNKLDEIRSNVMLNLERLKQLKPDFEGRKKNIEKVTSMFLLSHFQNLSNRDTLNHLEEQLREKREEVSRKKGEYDNEREIFHSQKVELERHKKELQTLTERKLQLENFRVRQLQYLEERNPGIQNVIKLIEQNSHRLQGKVWGPVGLEIQAHDEYAAKILQACVPNALRRTFVVEFDEDFKLLTESICKDVNFDCVSIEGVPETKIATPSNLESLSIYGLYDVVTNIFDASREIKLAMCSHTPYSSIYVGNEMAQEKTEEIIQKTNIHHWFNPKECFRVVVSRFTQEKIVQCDPLRPLSKHASIEKQDDKIEELKKRMSRLSKSIENMERDMHSQAHKVELLGNSIRTEETALSTVSRERNEVFKLLSEIKSLKSQVEREESELGQMNFREEHLKMQEAIASNRRDMLSNLEELQELLKECFEFEKQLDQKAIFCVNLSNTLKAQESELNEKRDDFQKGKDEYMSCKDDYTSKRDELKAKYKELQEKAPMERYRSIVQGYPQDVASFNNLYNRKKARLTAISNIDSSTLASYEKVKNELAELDHKLQMNVSALHEEEIHFAEKRVHFLEEIRNHVSSMNARFSQLFSFLECRGELVLKEVEDLKNLSIEINVSFRDDQPLLPLSGARNSGGEKMVSIMLYIFSMQHLTKAPFRLVDEMNQGMDPWFERKIISLMVEDARNSASSQVFLISPKLLTDLQFGTETRVHFIFNGPCVCSRQDSWNQSLAKYLEQES</sequence>
<organism evidence="7 8">
    <name type="scientific">Galdieria sulphuraria</name>
    <name type="common">Red alga</name>
    <dbReference type="NCBI Taxonomy" id="130081"/>
    <lineage>
        <taxon>Eukaryota</taxon>
        <taxon>Rhodophyta</taxon>
        <taxon>Bangiophyceae</taxon>
        <taxon>Galdieriales</taxon>
        <taxon>Galdieriaceae</taxon>
        <taxon>Galdieria</taxon>
    </lineage>
</organism>
<dbReference type="Gene3D" id="3.40.50.300">
    <property type="entry name" value="P-loop containing nucleotide triphosphate hydrolases"/>
    <property type="match status" value="2"/>
</dbReference>
<dbReference type="OMA" id="RFWTSQP"/>
<dbReference type="Pfam" id="PF02463">
    <property type="entry name" value="SMC_N"/>
    <property type="match status" value="1"/>
</dbReference>
<evidence type="ECO:0000259" key="6">
    <source>
        <dbReference type="Pfam" id="PF02463"/>
    </source>
</evidence>
<dbReference type="eggNOG" id="KOG0979">
    <property type="taxonomic scope" value="Eukaryota"/>
</dbReference>
<keyword evidence="3 4" id="KW-0175">Coiled coil</keyword>
<protein>
    <recommendedName>
        <fullName evidence="2">Structural maintenance of chromosomes protein 5</fullName>
    </recommendedName>
</protein>